<dbReference type="InterPro" id="IPR036390">
    <property type="entry name" value="WH_DNA-bd_sf"/>
</dbReference>
<dbReference type="Pfam" id="PF03466">
    <property type="entry name" value="LysR_substrate"/>
    <property type="match status" value="1"/>
</dbReference>
<protein>
    <submittedName>
        <fullName evidence="6">LysR family transcriptional regulator</fullName>
    </submittedName>
</protein>
<dbReference type="SUPFAM" id="SSF46785">
    <property type="entry name" value="Winged helix' DNA-binding domain"/>
    <property type="match status" value="1"/>
</dbReference>
<dbReference type="EMBL" id="VOHK01000004">
    <property type="protein sequence ID" value="TWT20305.1"/>
    <property type="molecule type" value="Genomic_DNA"/>
</dbReference>
<dbReference type="PANTHER" id="PTHR30346">
    <property type="entry name" value="TRANSCRIPTIONAL DUAL REGULATOR HCAR-RELATED"/>
    <property type="match status" value="1"/>
</dbReference>
<comment type="caution">
    <text evidence="6">The sequence shown here is derived from an EMBL/GenBank/DDBJ whole genome shotgun (WGS) entry which is preliminary data.</text>
</comment>
<accession>A0A5C5U4B3</accession>
<dbReference type="RefSeq" id="WP_146388032.1">
    <property type="nucleotide sequence ID" value="NZ_VOHK01000004.1"/>
</dbReference>
<dbReference type="OrthoDB" id="5289754at2"/>
<dbReference type="Gene3D" id="1.10.10.10">
    <property type="entry name" value="Winged helix-like DNA-binding domain superfamily/Winged helix DNA-binding domain"/>
    <property type="match status" value="1"/>
</dbReference>
<proteinExistence type="inferred from homology"/>
<keyword evidence="7" id="KW-1185">Reference proteome</keyword>
<evidence type="ECO:0000256" key="1">
    <source>
        <dbReference type="ARBA" id="ARBA00009437"/>
    </source>
</evidence>
<dbReference type="SUPFAM" id="SSF53850">
    <property type="entry name" value="Periplasmic binding protein-like II"/>
    <property type="match status" value="1"/>
</dbReference>
<dbReference type="PROSITE" id="PS50931">
    <property type="entry name" value="HTH_LYSR"/>
    <property type="match status" value="1"/>
</dbReference>
<gene>
    <name evidence="6" type="ORF">FQY83_11280</name>
</gene>
<keyword evidence="2" id="KW-0805">Transcription regulation</keyword>
<evidence type="ECO:0000313" key="6">
    <source>
        <dbReference type="EMBL" id="TWT20305.1"/>
    </source>
</evidence>
<name>A0A5C5U4B3_9GAMM</name>
<reference evidence="6 7" key="1">
    <citation type="journal article" date="2008" name="Int. J. Syst. Evol. Microbiol.">
        <title>Luteimonas marina sp. nov., isolated from seawater.</title>
        <authorList>
            <person name="Baik K.S."/>
            <person name="Park S.C."/>
            <person name="Kim M.S."/>
            <person name="Kim E.M."/>
            <person name="Park C."/>
            <person name="Chun J."/>
            <person name="Seong C.N."/>
        </authorList>
    </citation>
    <scope>NUCLEOTIDE SEQUENCE [LARGE SCALE GENOMIC DNA]</scope>
    <source>
        <strain evidence="6 7">FR1330</strain>
    </source>
</reference>
<keyword evidence="3" id="KW-0238">DNA-binding</keyword>
<evidence type="ECO:0000256" key="2">
    <source>
        <dbReference type="ARBA" id="ARBA00023015"/>
    </source>
</evidence>
<dbReference type="CDD" id="cd08414">
    <property type="entry name" value="PBP2_LTTR_aromatics_like"/>
    <property type="match status" value="1"/>
</dbReference>
<dbReference type="InterPro" id="IPR005119">
    <property type="entry name" value="LysR_subst-bd"/>
</dbReference>
<dbReference type="AlphaFoldDB" id="A0A5C5U4B3"/>
<dbReference type="GO" id="GO:0003677">
    <property type="term" value="F:DNA binding"/>
    <property type="evidence" value="ECO:0007669"/>
    <property type="project" value="UniProtKB-KW"/>
</dbReference>
<dbReference type="PANTHER" id="PTHR30346:SF0">
    <property type="entry name" value="HCA OPERON TRANSCRIPTIONAL ACTIVATOR HCAR"/>
    <property type="match status" value="1"/>
</dbReference>
<dbReference type="Pfam" id="PF00126">
    <property type="entry name" value="HTH_1"/>
    <property type="match status" value="1"/>
</dbReference>
<organism evidence="6 7">
    <name type="scientific">Luteimonas marina</name>
    <dbReference type="NCBI Taxonomy" id="488485"/>
    <lineage>
        <taxon>Bacteria</taxon>
        <taxon>Pseudomonadati</taxon>
        <taxon>Pseudomonadota</taxon>
        <taxon>Gammaproteobacteria</taxon>
        <taxon>Lysobacterales</taxon>
        <taxon>Lysobacteraceae</taxon>
        <taxon>Luteimonas</taxon>
    </lineage>
</organism>
<dbReference type="Gene3D" id="3.40.190.10">
    <property type="entry name" value="Periplasmic binding protein-like II"/>
    <property type="match status" value="2"/>
</dbReference>
<dbReference type="Proteomes" id="UP000319980">
    <property type="component" value="Unassembled WGS sequence"/>
</dbReference>
<evidence type="ECO:0000259" key="5">
    <source>
        <dbReference type="PROSITE" id="PS50931"/>
    </source>
</evidence>
<dbReference type="FunFam" id="1.10.10.10:FF:000001">
    <property type="entry name" value="LysR family transcriptional regulator"/>
    <property type="match status" value="1"/>
</dbReference>
<sequence>MELRHLRYFIAVAEELHFARAAERLHIEQSPLSRAIKDLEYDLGTALLARTTRNTRLTWAGEVFLKEAKRVLATLEQAKISGKAAGAGFRGSLRIAISDGTASPWFARLLAGSRENEPDVRLQLFEVSLARQLLGLRTDEFDVGFAHAAVDAQGVVSVPAWTDPLVLAVPARHPLLAHKRVPLVEVLRHSLVLFHAEQVEGAHRQVERLLRTVDVEPVVVEQVASFAMMMALVSAGYGVGFASASQLGQYRIPEVIARPLAGRSAVLTTYLLRPDTAPSEELARFLERAIPTEGQDADREM</sequence>
<feature type="domain" description="HTH lysR-type" evidence="5">
    <location>
        <begin position="1"/>
        <end position="58"/>
    </location>
</feature>
<dbReference type="GO" id="GO:0003700">
    <property type="term" value="F:DNA-binding transcription factor activity"/>
    <property type="evidence" value="ECO:0007669"/>
    <property type="project" value="InterPro"/>
</dbReference>
<evidence type="ECO:0000313" key="7">
    <source>
        <dbReference type="Proteomes" id="UP000319980"/>
    </source>
</evidence>
<dbReference type="PRINTS" id="PR00039">
    <property type="entry name" value="HTHLYSR"/>
</dbReference>
<evidence type="ECO:0000256" key="4">
    <source>
        <dbReference type="ARBA" id="ARBA00023163"/>
    </source>
</evidence>
<dbReference type="InterPro" id="IPR036388">
    <property type="entry name" value="WH-like_DNA-bd_sf"/>
</dbReference>
<evidence type="ECO:0000256" key="3">
    <source>
        <dbReference type="ARBA" id="ARBA00023125"/>
    </source>
</evidence>
<dbReference type="GO" id="GO:0032993">
    <property type="term" value="C:protein-DNA complex"/>
    <property type="evidence" value="ECO:0007669"/>
    <property type="project" value="TreeGrafter"/>
</dbReference>
<dbReference type="InterPro" id="IPR000847">
    <property type="entry name" value="LysR_HTH_N"/>
</dbReference>
<keyword evidence="4" id="KW-0804">Transcription</keyword>
<comment type="similarity">
    <text evidence="1">Belongs to the LysR transcriptional regulatory family.</text>
</comment>